<dbReference type="AlphaFoldDB" id="A0AA89BW73"/>
<organism evidence="2 3">
    <name type="scientific">Pinctada imbricata</name>
    <name type="common">Atlantic pearl-oyster</name>
    <name type="synonym">Pinctada martensii</name>
    <dbReference type="NCBI Taxonomy" id="66713"/>
    <lineage>
        <taxon>Eukaryota</taxon>
        <taxon>Metazoa</taxon>
        <taxon>Spiralia</taxon>
        <taxon>Lophotrochozoa</taxon>
        <taxon>Mollusca</taxon>
        <taxon>Bivalvia</taxon>
        <taxon>Autobranchia</taxon>
        <taxon>Pteriomorphia</taxon>
        <taxon>Pterioida</taxon>
        <taxon>Pterioidea</taxon>
        <taxon>Pteriidae</taxon>
        <taxon>Pinctada</taxon>
    </lineage>
</organism>
<feature type="domain" description="DUF5641" evidence="1">
    <location>
        <begin position="55"/>
        <end position="150"/>
    </location>
</feature>
<dbReference type="Proteomes" id="UP001186944">
    <property type="component" value="Unassembled WGS sequence"/>
</dbReference>
<evidence type="ECO:0000259" key="1">
    <source>
        <dbReference type="Pfam" id="PF18701"/>
    </source>
</evidence>
<comment type="caution">
    <text evidence="2">The sequence shown here is derived from an EMBL/GenBank/DDBJ whole genome shotgun (WGS) entry which is preliminary data.</text>
</comment>
<dbReference type="Pfam" id="PF18701">
    <property type="entry name" value="DUF5641"/>
    <property type="match status" value="1"/>
</dbReference>
<proteinExistence type="predicted"/>
<evidence type="ECO:0000313" key="2">
    <source>
        <dbReference type="EMBL" id="KAK3098473.1"/>
    </source>
</evidence>
<protein>
    <recommendedName>
        <fullName evidence="1">DUF5641 domain-containing protein</fullName>
    </recommendedName>
</protein>
<name>A0AA89BW73_PINIB</name>
<accession>A0AA89BW73</accession>
<evidence type="ECO:0000313" key="3">
    <source>
        <dbReference type="Proteomes" id="UP001186944"/>
    </source>
</evidence>
<keyword evidence="3" id="KW-1185">Reference proteome</keyword>
<dbReference type="EMBL" id="VSWD01000007">
    <property type="protein sequence ID" value="KAK3098473.1"/>
    <property type="molecule type" value="Genomic_DNA"/>
</dbReference>
<dbReference type="InterPro" id="IPR040676">
    <property type="entry name" value="DUF5641"/>
</dbReference>
<sequence length="155" mass="17691">MSEICAIVNNRPLVDVSCDPESPAILTPSMLLTMKTKSDVNPFPIFSTKDALKSAWKNVQVMADSFWHRWKAEYLHRLQGRAKWQEQSRNLKAGDLVLVKDIDSSRNDWPIGMIERTFESKDGLVRKVEVAVVRDGKHVLYVRPVTELVTVLEVN</sequence>
<gene>
    <name evidence="2" type="ORF">FSP39_019776</name>
</gene>
<dbReference type="PANTHER" id="PTHR47331">
    <property type="entry name" value="PHD-TYPE DOMAIN-CONTAINING PROTEIN"/>
    <property type="match status" value="1"/>
</dbReference>
<reference evidence="2" key="1">
    <citation type="submission" date="2019-08" db="EMBL/GenBank/DDBJ databases">
        <title>The improved chromosome-level genome for the pearl oyster Pinctada fucata martensii using PacBio sequencing and Hi-C.</title>
        <authorList>
            <person name="Zheng Z."/>
        </authorList>
    </citation>
    <scope>NUCLEOTIDE SEQUENCE</scope>
    <source>
        <strain evidence="2">ZZ-2019</strain>
        <tissue evidence="2">Adductor muscle</tissue>
    </source>
</reference>
<dbReference type="PANTHER" id="PTHR47331:SF6">
    <property type="entry name" value="DOUBLECORTIN DOMAIN-CONTAINING PROTEIN"/>
    <property type="match status" value="1"/>
</dbReference>